<name>A0ABN7USP1_GIGMA</name>
<reference evidence="1 2" key="1">
    <citation type="submission" date="2021-06" db="EMBL/GenBank/DDBJ databases">
        <authorList>
            <person name="Kallberg Y."/>
            <person name="Tangrot J."/>
            <person name="Rosling A."/>
        </authorList>
    </citation>
    <scope>NUCLEOTIDE SEQUENCE [LARGE SCALE GENOMIC DNA]</scope>
    <source>
        <strain evidence="1 2">120-4 pot B 10/14</strain>
    </source>
</reference>
<dbReference type="Proteomes" id="UP000789901">
    <property type="component" value="Unassembled WGS sequence"/>
</dbReference>
<evidence type="ECO:0000313" key="2">
    <source>
        <dbReference type="Proteomes" id="UP000789901"/>
    </source>
</evidence>
<protein>
    <submittedName>
        <fullName evidence="1">4715_t:CDS:1</fullName>
    </submittedName>
</protein>
<feature type="non-terminal residue" evidence="1">
    <location>
        <position position="1"/>
    </location>
</feature>
<proteinExistence type="predicted"/>
<dbReference type="EMBL" id="CAJVQB010005321">
    <property type="protein sequence ID" value="CAG8658678.1"/>
    <property type="molecule type" value="Genomic_DNA"/>
</dbReference>
<evidence type="ECO:0000313" key="1">
    <source>
        <dbReference type="EMBL" id="CAG8658678.1"/>
    </source>
</evidence>
<accession>A0ABN7USP1</accession>
<keyword evidence="2" id="KW-1185">Reference proteome</keyword>
<gene>
    <name evidence="1" type="ORF">GMARGA_LOCUS9762</name>
</gene>
<comment type="caution">
    <text evidence="1">The sequence shown here is derived from an EMBL/GenBank/DDBJ whole genome shotgun (WGS) entry which is preliminary data.</text>
</comment>
<organism evidence="1 2">
    <name type="scientific">Gigaspora margarita</name>
    <dbReference type="NCBI Taxonomy" id="4874"/>
    <lineage>
        <taxon>Eukaryota</taxon>
        <taxon>Fungi</taxon>
        <taxon>Fungi incertae sedis</taxon>
        <taxon>Mucoromycota</taxon>
        <taxon>Glomeromycotina</taxon>
        <taxon>Glomeromycetes</taxon>
        <taxon>Diversisporales</taxon>
        <taxon>Gigasporaceae</taxon>
        <taxon>Gigaspora</taxon>
    </lineage>
</organism>
<sequence>FYDTFALFNSYSHIDQIWSNLFASSLEDVDILNNLNTESDHNIITLEITILLTQNPLIKQKYRQQFSWKDATQEQISNY</sequence>